<keyword evidence="9" id="KW-0949">S-adenosyl-L-methionine</keyword>
<dbReference type="GO" id="GO:0008175">
    <property type="term" value="F:tRNA methyltransferase activity"/>
    <property type="evidence" value="ECO:0007669"/>
    <property type="project" value="TreeGrafter"/>
</dbReference>
<dbReference type="InterPro" id="IPR011043">
    <property type="entry name" value="Gal_Oxase/kelch_b-propeller"/>
</dbReference>
<keyword evidence="7" id="KW-0489">Methyltransferase</keyword>
<evidence type="ECO:0000256" key="6">
    <source>
        <dbReference type="ARBA" id="ARBA00018045"/>
    </source>
</evidence>
<reference evidence="20" key="1">
    <citation type="submission" date="2019-02" db="EMBL/GenBank/DDBJ databases">
        <title>FDA dAtabase for Regulatory Grade micrObial Sequences (FDA-ARGOS): Supporting development and validation of Infectious Disease Dx tests.</title>
        <authorList>
            <person name="Duncan R."/>
            <person name="Fisher C."/>
            <person name="Tallon L."/>
            <person name="Sadzewicz L."/>
            <person name="Sengamalay N."/>
            <person name="Ott S."/>
            <person name="Godinez A."/>
            <person name="Nagaraj S."/>
            <person name="Vavikolanu K."/>
            <person name="Nadendla S."/>
            <person name="Aluvathingal J."/>
            <person name="Sichtig H."/>
        </authorList>
    </citation>
    <scope>NUCLEOTIDE SEQUENCE [LARGE SCALE GENOMIC DNA]</scope>
    <source>
        <strain evidence="20">FDAARGOS_361</strain>
    </source>
</reference>
<evidence type="ECO:0000256" key="17">
    <source>
        <dbReference type="SAM" id="MobiDB-lite"/>
    </source>
</evidence>
<dbReference type="VEuPathDB" id="TriTrypDB:LdCL_180005000"/>
<dbReference type="InterPro" id="IPR003347">
    <property type="entry name" value="JmjC_dom"/>
</dbReference>
<dbReference type="InterPro" id="IPR041667">
    <property type="entry name" value="Cupin_8"/>
</dbReference>
<sequence length="2295" mass="252532">MPRAFCFAAQVLLTRRLRGGSPLRASVRSLLSSSSTTAAVTSSGTAMVGLEGARHYAILAASSTLLRAPASGSASHYRPFSSEDEAALASVLSSKPRHVARHIRQSMLYSRRRIAQFRNAVTYLMISLQSKLQRQEMRPEDATAIMESLMRECVDLRQGDMAHLLFRAAIRFRKYGLKISFPFVRYLYESYKRESAKELMRSMAEELKTQDEMKVLAVLAYQFSGQRDESVALWETVPKEKVTTKDYCAVLDGMGMTGCFNDVVDFAEQVIKDVIAKRRHGIDLHAVVSHATIASRGSSAALHSVVRLAKDHQLTLSDSAVGALARSRLQERSVTSMADVYKVEAALCAELNRVSLGMAGDSAIIAKSSELMARNHETGDDVILQKVGHLRRMVEDAITNDAMDDLPPLFASSLLRGFGVLGRFEEMRQCFDLLDKAGAVKDHKLYDEMLRWYAHAYNVKEVIALKEEMTRKEVYHTTQTYQNVFRVLDRYYPRLVEKYLAEMRGRGMQVDGSMYPTLVRVFHALSDHAKVEELFREAKRKAEKGATYNMSPSLIVQMLRCYPKDIVRGDAIVRDAEQYGLLVNETVQAEVLNYYAMNDRPDAMEAFMARLPYKTANVYRVLLRNATQHRNRGQFNAVLKEIETKQVPLNERLFSVIVTSLAHFQDREGVREYVHKALGSNQIHTPLFFADVASAFERLGDADAVDQCWAGLLESKMTVTMPVYNRFLDVYMTLNNMAKVQEILDTMMKLVPPNPVTATTVVDMLGKMGRLTEMEAILDEMSKSTNAVPTLVTYHQAMNAYAKCGDVAKMEAVREKLKLEGFQENAVTYNILFEGYGRAKRFEHLLELVEERKERGIPMEEFGYVVLLNTYARARMPAEAEALVDEMVSGSTVVLSSRLLATVASTFSHIGNAEQMQRYISLLLSHPDCRVRDVESVYSIYARLRDTVKLQELLDAANLPKTPLIYNTCVSAFARAGEHAKVAFLLTEMEKQGFALSRNTSIILSSLLLKAGKLELAQTVLKWKGLTTADVESGRGASTNGAAAFSSPAHGDTPSCPSAEEAGEVDAEEADLLLRDMDDHMVGRTHDASIEEHEPAPSAFSESTDDEAALPRKKQKKVSKVTQKIRVVDGSVDVRVQHTNDDSVVSKRSAVAHKYIRDKFLRHFVKKPSRRSPLVNRGYYLRMAVMTDLVVRLVQSYLEAPERRAAVYEGAPRPPPVQVLSLGAGYDTLAFRLLLDSVDVLNVDGKRPGVPASSSCPSPSTPVSFAGGEVLFIDVDFSAVLKSKAALMAAAPPETFPADWHMMPQSEECPIRSPHYAAVGVDLRIASAELLPRLQQHGPAGFAATNPTIIYAECVMQYMPREDAAQLLALLAASFPNAVFMAYDQVSPLDSFGRVMQHSLRQKSSPLLGIHACPDGAHMTRRAYAAGMRRAWWGNFYRISTFCLSGAELKRVEALEDFDELEEWSEMCEHYGVTMAVTPAAWDSVATNGCAAHTAFVEYSVDGVACSKGSESLPQSAERFKVELHNWPSGRYGFEGWGNGGVAVEPLANGDRLLVSFGGFAAGKQHQRVSTVYVHSLQEGELRVVVASEDSEGTTTAGPTARAAHPPPLVFHTFSRVAPRTFLVWGGRTNPSTPSNDAFLLTLDVPCTVGLGTTVTARWRALSVHCDNGRWCCPSPRYRHSMVSLGSTGDEATLLLVGGKAAGANAAAALECFRVTVCMRRLSISYEALDCAAASGLSPPPLHSAAATALSSDTVLVSGGVLLGQDACNPHLWQLRLSTKEWSRVPVWLGEGRYSHSLTPVTVNHQDYLLVLGGSSWTEKSRVPPALLVPRSLLSSSTGGEAAAAVAVTVSLPTDAPWWSRHSCVALGEGVVGVVGGGYTCFSFGTFAAKPKLLCLGDAVDENAWRSITAPTANANVGQGVGATTSTAHEPAYSYDELLSKPWSAVREVMHYSAAAFLEAATAAAQPVVFRNVPLGSCLSNWGSSAYLKEAEGNSTVSVHVSEGSPRLDFVRKNFAFRHVTLAQLVQHVEDATKRFRTTRGTPRETWYYRSVAAHMKNERSNLWTDFPALGTDFVLPPGAKEYIGPRLHQSCLRMSAPPLQLWTHYDALDNVLCQIVGTKRVVLFPPSEYNNLYVTGSSSAVLNVDAPDLVRYPRLIAACKAAQVVVLQPGDMLFIPAMWFHQITTLLPDAEAAESAEGTAMAPYNMSVNVFYRHFSDTAVYDPKDLYGNKDILAVTRIRQDLQSAVCDVLSKVRLTPAIDAPHVPSNYVEFAVRHFLQDLERNVAAVADAQRGT</sequence>
<evidence type="ECO:0000256" key="7">
    <source>
        <dbReference type="ARBA" id="ARBA00022603"/>
    </source>
</evidence>
<evidence type="ECO:0000256" key="15">
    <source>
        <dbReference type="ARBA" id="ARBA00049250"/>
    </source>
</evidence>
<dbReference type="InterPro" id="IPR015915">
    <property type="entry name" value="Kelch-typ_b-propeller"/>
</dbReference>
<protein>
    <recommendedName>
        <fullName evidence="6">tRNA wybutosine-synthesizing protein 4</fullName>
        <ecNumber evidence="5">2.1.1.290</ecNumber>
        <ecNumber evidence="4">2.3.1.231</ecNumber>
    </recommendedName>
    <alternativeName>
        <fullName evidence="13">Leucine carboxyl methyltransferase 2</fullName>
    </alternativeName>
    <alternativeName>
        <fullName evidence="14">tRNA(Phe) (7-(3-amino-3-(methoxycarbonyl)propyl)wyosine(37)-N)-methoxycarbonyltransferase</fullName>
    </alternativeName>
    <alternativeName>
        <fullName evidence="12">tRNA(Phe) (7-(3-amino-3-carboxypropyl)wyosine(37)-O)-methyltransferase</fullName>
    </alternativeName>
</protein>
<keyword evidence="8" id="KW-0808">Transferase</keyword>
<dbReference type="EC" id="2.1.1.290" evidence="5"/>
<dbReference type="VEuPathDB" id="TriTrypDB:LdBPK_352990.1"/>
<comment type="function">
    <text evidence="11">Probable S-adenosyl-L-methionine-dependent methyltransferase that acts as a component of the wybutosine biosynthesis pathway. Wybutosine is a hyper modified guanosine with a tricyclic base found at the 3'-position adjacent to the anticodon of eukaryotic phenylalanine tRNA. May methylate the carboxyl group of leucine residues to form alpha-leucine ester residues.</text>
</comment>
<evidence type="ECO:0000313" key="20">
    <source>
        <dbReference type="Proteomes" id="UP000318447"/>
    </source>
</evidence>
<feature type="region of interest" description="Disordered" evidence="17">
    <location>
        <begin position="1034"/>
        <end position="1065"/>
    </location>
</feature>
<dbReference type="EC" id="2.3.1.231" evidence="4"/>
<dbReference type="SUPFAM" id="SSF53335">
    <property type="entry name" value="S-adenosyl-L-methionine-dependent methyltransferases"/>
    <property type="match status" value="1"/>
</dbReference>
<evidence type="ECO:0000256" key="16">
    <source>
        <dbReference type="PROSITE-ProRule" id="PRU00708"/>
    </source>
</evidence>
<comment type="caution">
    <text evidence="19">The sequence shown here is derived from an EMBL/GenBank/DDBJ whole genome shotgun (WGS) entry which is preliminary data.</text>
</comment>
<gene>
    <name evidence="19" type="ORF">CGC21_6975</name>
</gene>
<dbReference type="Gene3D" id="3.40.50.150">
    <property type="entry name" value="Vaccinia Virus protein VP39"/>
    <property type="match status" value="1"/>
</dbReference>
<dbReference type="VEuPathDB" id="TriTrypDB:LdBPK_180010.1"/>
<evidence type="ECO:0000256" key="5">
    <source>
        <dbReference type="ARBA" id="ARBA00012779"/>
    </source>
</evidence>
<dbReference type="Pfam" id="PF04072">
    <property type="entry name" value="LCM"/>
    <property type="match status" value="1"/>
</dbReference>
<dbReference type="GO" id="GO:0030488">
    <property type="term" value="P:tRNA methylation"/>
    <property type="evidence" value="ECO:0007669"/>
    <property type="project" value="TreeGrafter"/>
</dbReference>
<dbReference type="PANTHER" id="PTHR46529">
    <property type="entry name" value="TRNA WYBUTOSINE-SYNTHESIZING PROTEIN 4"/>
    <property type="match status" value="1"/>
</dbReference>
<evidence type="ECO:0000256" key="3">
    <source>
        <dbReference type="ARBA" id="ARBA00010703"/>
    </source>
</evidence>
<dbReference type="Proteomes" id="UP000318447">
    <property type="component" value="Unassembled WGS sequence"/>
</dbReference>
<dbReference type="Pfam" id="PF01535">
    <property type="entry name" value="PPR"/>
    <property type="match status" value="3"/>
</dbReference>
<dbReference type="InterPro" id="IPR002885">
    <property type="entry name" value="PPR_rpt"/>
</dbReference>
<evidence type="ECO:0000259" key="18">
    <source>
        <dbReference type="PROSITE" id="PS51184"/>
    </source>
</evidence>
<keyword evidence="10" id="KW-0819">tRNA processing</keyword>
<evidence type="ECO:0000256" key="2">
    <source>
        <dbReference type="ARBA" id="ARBA00004797"/>
    </source>
</evidence>
<accession>A0A504X6F8</accession>
<dbReference type="SUPFAM" id="SSF50965">
    <property type="entry name" value="Galactose oxidase, central domain"/>
    <property type="match status" value="1"/>
</dbReference>
<evidence type="ECO:0000256" key="1">
    <source>
        <dbReference type="ARBA" id="ARBA00001806"/>
    </source>
</evidence>
<evidence type="ECO:0000256" key="12">
    <source>
        <dbReference type="ARBA" id="ARBA00029750"/>
    </source>
</evidence>
<dbReference type="PANTHER" id="PTHR46529:SF1">
    <property type="entry name" value="TRNA WYBUTOSINE-SYNTHESIZING PROTEIN 4"/>
    <property type="match status" value="1"/>
</dbReference>
<dbReference type="GO" id="GO:0031591">
    <property type="term" value="P:wybutosine biosynthetic process"/>
    <property type="evidence" value="ECO:0007669"/>
    <property type="project" value="TreeGrafter"/>
</dbReference>
<name>A0A504X6F8_LEIDO</name>
<dbReference type="InterPro" id="IPR007213">
    <property type="entry name" value="Ppm1/Ppm2/Tcmp"/>
</dbReference>
<dbReference type="UniPathway" id="UPA00375"/>
<organism evidence="19 20">
    <name type="scientific">Leishmania donovani</name>
    <dbReference type="NCBI Taxonomy" id="5661"/>
    <lineage>
        <taxon>Eukaryota</taxon>
        <taxon>Discoba</taxon>
        <taxon>Euglenozoa</taxon>
        <taxon>Kinetoplastea</taxon>
        <taxon>Metakinetoplastina</taxon>
        <taxon>Trypanosomatida</taxon>
        <taxon>Trypanosomatidae</taxon>
        <taxon>Leishmaniinae</taxon>
        <taxon>Leishmania</taxon>
    </lineage>
</organism>
<dbReference type="Gene3D" id="2.60.120.650">
    <property type="entry name" value="Cupin"/>
    <property type="match status" value="1"/>
</dbReference>
<evidence type="ECO:0000256" key="9">
    <source>
        <dbReference type="ARBA" id="ARBA00022691"/>
    </source>
</evidence>
<dbReference type="Gene3D" id="2.120.10.80">
    <property type="entry name" value="Kelch-type beta propeller"/>
    <property type="match status" value="2"/>
</dbReference>
<dbReference type="InterPro" id="IPR029063">
    <property type="entry name" value="SAM-dependent_MTases_sf"/>
</dbReference>
<dbReference type="VEuPathDB" id="TriTrypDB:LdCL_350034800"/>
<feature type="repeat" description="PPR" evidence="16">
    <location>
        <begin position="962"/>
        <end position="996"/>
    </location>
</feature>
<dbReference type="VEuPathDB" id="TriTrypDB:LDHU3_35.3860"/>
<dbReference type="Pfam" id="PF13041">
    <property type="entry name" value="PPR_2"/>
    <property type="match status" value="1"/>
</dbReference>
<dbReference type="Pfam" id="PF13621">
    <property type="entry name" value="Cupin_8"/>
    <property type="match status" value="1"/>
</dbReference>
<comment type="catalytic activity">
    <reaction evidence="15">
        <text>7-[(3S)-(3-amino-3-methoxycarbonyl)propyl]wyosine(37) in tRNA(Phe) + S-adenosyl-L-methionine + CO2 = wybutosine(37) in tRNA(Phe) + S-adenosyl-L-homocysteine + 2 H(+)</text>
        <dbReference type="Rhea" id="RHEA:37119"/>
        <dbReference type="Rhea" id="RHEA-COMP:11844"/>
        <dbReference type="Rhea" id="RHEA-COMP:11847"/>
        <dbReference type="ChEBI" id="CHEBI:15378"/>
        <dbReference type="ChEBI" id="CHEBI:16526"/>
        <dbReference type="ChEBI" id="CHEBI:57856"/>
        <dbReference type="ChEBI" id="CHEBI:59789"/>
        <dbReference type="ChEBI" id="CHEBI:73544"/>
        <dbReference type="ChEBI" id="CHEBI:74275"/>
        <dbReference type="EC" id="2.3.1.231"/>
    </reaction>
</comment>
<dbReference type="Gene3D" id="1.25.40.10">
    <property type="entry name" value="Tetratricopeptide repeat domain"/>
    <property type="match status" value="4"/>
</dbReference>
<evidence type="ECO:0000256" key="14">
    <source>
        <dbReference type="ARBA" id="ARBA00030847"/>
    </source>
</evidence>
<evidence type="ECO:0000256" key="13">
    <source>
        <dbReference type="ARBA" id="ARBA00030231"/>
    </source>
</evidence>
<comment type="catalytic activity">
    <reaction evidence="1">
        <text>7-[(3S)-3-amino-3-carboxypropyl]wyosine(37) in tRNA(Phe) + S-adenosyl-L-methionine = 7-[(3S)-(3-amino-3-methoxycarbonyl)propyl]wyosine(37) in tRNA(Phe) + S-adenosyl-L-homocysteine</text>
        <dbReference type="Rhea" id="RHEA:36903"/>
        <dbReference type="Rhea" id="RHEA-COMP:10379"/>
        <dbReference type="Rhea" id="RHEA-COMP:11844"/>
        <dbReference type="ChEBI" id="CHEBI:57856"/>
        <dbReference type="ChEBI" id="CHEBI:59789"/>
        <dbReference type="ChEBI" id="CHEBI:73543"/>
        <dbReference type="ChEBI" id="CHEBI:74275"/>
        <dbReference type="EC" id="2.1.1.290"/>
    </reaction>
</comment>
<dbReference type="NCBIfam" id="TIGR00756">
    <property type="entry name" value="PPR"/>
    <property type="match status" value="1"/>
</dbReference>
<comment type="similarity">
    <text evidence="3">Belongs to the methyltransferase superfamily. LCMT family.</text>
</comment>
<comment type="pathway">
    <text evidence="2">tRNA modification; wybutosine-tRNA(Phe) biosynthesis.</text>
</comment>
<dbReference type="PROSITE" id="PS51184">
    <property type="entry name" value="JMJC"/>
    <property type="match status" value="1"/>
</dbReference>
<dbReference type="EMBL" id="RHLC01000003">
    <property type="protein sequence ID" value="TPP44562.1"/>
    <property type="molecule type" value="Genomic_DNA"/>
</dbReference>
<evidence type="ECO:0000256" key="11">
    <source>
        <dbReference type="ARBA" id="ARBA00025588"/>
    </source>
</evidence>
<dbReference type="SUPFAM" id="SSF51197">
    <property type="entry name" value="Clavaminate synthase-like"/>
    <property type="match status" value="1"/>
</dbReference>
<feature type="region of interest" description="Disordered" evidence="17">
    <location>
        <begin position="1088"/>
        <end position="1117"/>
    </location>
</feature>
<feature type="repeat" description="PPR" evidence="16">
    <location>
        <begin position="825"/>
        <end position="859"/>
    </location>
</feature>
<evidence type="ECO:0000256" key="8">
    <source>
        <dbReference type="ARBA" id="ARBA00022679"/>
    </source>
</evidence>
<evidence type="ECO:0000256" key="10">
    <source>
        <dbReference type="ARBA" id="ARBA00022694"/>
    </source>
</evidence>
<dbReference type="InterPro" id="IPR011990">
    <property type="entry name" value="TPR-like_helical_dom_sf"/>
</dbReference>
<proteinExistence type="inferred from homology"/>
<dbReference type="VEuPathDB" id="TriTrypDB:LDHU3_18.0010"/>
<dbReference type="Pfam" id="PF13418">
    <property type="entry name" value="Beta-prop_TYW4"/>
    <property type="match status" value="1"/>
</dbReference>
<evidence type="ECO:0000256" key="4">
    <source>
        <dbReference type="ARBA" id="ARBA00012155"/>
    </source>
</evidence>
<dbReference type="PROSITE" id="PS51375">
    <property type="entry name" value="PPR"/>
    <property type="match status" value="2"/>
</dbReference>
<evidence type="ECO:0000313" key="19">
    <source>
        <dbReference type="EMBL" id="TPP44562.1"/>
    </source>
</evidence>
<feature type="domain" description="JmjC" evidence="18">
    <location>
        <begin position="2041"/>
        <end position="2230"/>
    </location>
</feature>